<accession>A0A2S8GCZ4</accession>
<evidence type="ECO:0000313" key="2">
    <source>
        <dbReference type="Proteomes" id="UP000237819"/>
    </source>
</evidence>
<dbReference type="Pfam" id="PF10711">
    <property type="entry name" value="DUF2513"/>
    <property type="match status" value="1"/>
</dbReference>
<name>A0A2S8GCZ4_9BACT</name>
<evidence type="ECO:0008006" key="3">
    <source>
        <dbReference type="Google" id="ProtNLM"/>
    </source>
</evidence>
<proteinExistence type="predicted"/>
<dbReference type="InterPro" id="IPR019650">
    <property type="entry name" value="DUF2513"/>
</dbReference>
<dbReference type="OrthoDB" id="289656at2"/>
<comment type="caution">
    <text evidence="1">The sequence shown here is derived from an EMBL/GenBank/DDBJ whole genome shotgun (WGS) entry which is preliminary data.</text>
</comment>
<organism evidence="1 2">
    <name type="scientific">Blastopirellula marina</name>
    <dbReference type="NCBI Taxonomy" id="124"/>
    <lineage>
        <taxon>Bacteria</taxon>
        <taxon>Pseudomonadati</taxon>
        <taxon>Planctomycetota</taxon>
        <taxon>Planctomycetia</taxon>
        <taxon>Pirellulales</taxon>
        <taxon>Pirellulaceae</taxon>
        <taxon>Blastopirellula</taxon>
    </lineage>
</organism>
<sequence>MEFLPQYATITVQIVTEVINGWQQGSDMTRDMEVVRKILLGMEARENDDSPIEVGECDEATFYFHVWLMSEAELITVMDGRTRADPNRLYPRHITWKGYDFLDSARSESVWRETLSKIGSAVGTVAFSVLLESLKDATMRKLGLR</sequence>
<dbReference type="EMBL" id="PUHZ01000025">
    <property type="protein sequence ID" value="PQO42293.1"/>
    <property type="molecule type" value="Genomic_DNA"/>
</dbReference>
<evidence type="ECO:0000313" key="1">
    <source>
        <dbReference type="EMBL" id="PQO42293.1"/>
    </source>
</evidence>
<reference evidence="1 2" key="1">
    <citation type="submission" date="2018-02" db="EMBL/GenBank/DDBJ databases">
        <title>Comparative genomes isolates from brazilian mangrove.</title>
        <authorList>
            <person name="Araujo J.E."/>
            <person name="Taketani R.G."/>
            <person name="Silva M.C.P."/>
            <person name="Loureco M.V."/>
            <person name="Andreote F.D."/>
        </authorList>
    </citation>
    <scope>NUCLEOTIDE SEQUENCE [LARGE SCALE GENOMIC DNA]</scope>
    <source>
        <strain evidence="1 2">Nap-Phe MGV</strain>
    </source>
</reference>
<gene>
    <name evidence="1" type="ORF">C5Y93_28545</name>
</gene>
<dbReference type="Proteomes" id="UP000237819">
    <property type="component" value="Unassembled WGS sequence"/>
</dbReference>
<dbReference type="AlphaFoldDB" id="A0A2S8GCZ4"/>
<dbReference type="RefSeq" id="WP_105338874.1">
    <property type="nucleotide sequence ID" value="NZ_PUHZ01000025.1"/>
</dbReference>
<protein>
    <recommendedName>
        <fullName evidence="3">DUF2513 domain-containing protein</fullName>
    </recommendedName>
</protein>